<evidence type="ECO:0000256" key="4">
    <source>
        <dbReference type="SAM" id="SignalP"/>
    </source>
</evidence>
<feature type="region of interest" description="Disordered" evidence="3">
    <location>
        <begin position="120"/>
        <end position="162"/>
    </location>
</feature>
<evidence type="ECO:0000313" key="6">
    <source>
        <dbReference type="Proteomes" id="UP000823674"/>
    </source>
</evidence>
<evidence type="ECO:0000256" key="3">
    <source>
        <dbReference type="SAM" id="MobiDB-lite"/>
    </source>
</evidence>
<accession>A0ABQ7MYI8</accession>
<feature type="chain" id="PRO_5046537894" evidence="4">
    <location>
        <begin position="25"/>
        <end position="252"/>
    </location>
</feature>
<feature type="compositionally biased region" description="Low complexity" evidence="3">
    <location>
        <begin position="129"/>
        <end position="141"/>
    </location>
</feature>
<feature type="signal peptide" evidence="4">
    <location>
        <begin position="1"/>
        <end position="24"/>
    </location>
</feature>
<evidence type="ECO:0000256" key="2">
    <source>
        <dbReference type="ARBA" id="ARBA00023242"/>
    </source>
</evidence>
<comment type="caution">
    <text evidence="5">The sequence shown here is derived from an EMBL/GenBank/DDBJ whole genome shotgun (WGS) entry which is preliminary data.</text>
</comment>
<keyword evidence="2" id="KW-0539">Nucleus</keyword>
<dbReference type="PANTHER" id="PTHR33172">
    <property type="entry name" value="OS08G0516900 PROTEIN"/>
    <property type="match status" value="1"/>
</dbReference>
<keyword evidence="4" id="KW-0732">Signal</keyword>
<dbReference type="InterPro" id="IPR051992">
    <property type="entry name" value="OxStress_Response_Reg"/>
</dbReference>
<proteinExistence type="predicted"/>
<gene>
    <name evidence="5" type="primary">A03p013940.1_BraROA</name>
    <name evidence="5" type="ORF">IGI04_009874</name>
</gene>
<comment type="subcellular location">
    <subcellularLocation>
        <location evidence="1">Nucleus</location>
    </subcellularLocation>
</comment>
<dbReference type="Proteomes" id="UP000823674">
    <property type="component" value="Chromosome A03"/>
</dbReference>
<keyword evidence="6" id="KW-1185">Reference proteome</keyword>
<dbReference type="PANTHER" id="PTHR33172:SF103">
    <property type="entry name" value="PROTEIN OXIDATIVE STRESS 3"/>
    <property type="match status" value="1"/>
</dbReference>
<evidence type="ECO:0000313" key="5">
    <source>
        <dbReference type="EMBL" id="KAG5403755.1"/>
    </source>
</evidence>
<evidence type="ECO:0000256" key="1">
    <source>
        <dbReference type="ARBA" id="ARBA00004123"/>
    </source>
</evidence>
<dbReference type="EMBL" id="JADBGQ010000003">
    <property type="protein sequence ID" value="KAG5403755.1"/>
    <property type="molecule type" value="Genomic_DNA"/>
</dbReference>
<reference evidence="5 6" key="1">
    <citation type="submission" date="2021-03" db="EMBL/GenBank/DDBJ databases">
        <authorList>
            <person name="King G.J."/>
            <person name="Bancroft I."/>
            <person name="Baten A."/>
            <person name="Bloomfield J."/>
            <person name="Borpatragohain P."/>
            <person name="He Z."/>
            <person name="Irish N."/>
            <person name="Irwin J."/>
            <person name="Liu K."/>
            <person name="Mauleon R.P."/>
            <person name="Moore J."/>
            <person name="Morris R."/>
            <person name="Ostergaard L."/>
            <person name="Wang B."/>
            <person name="Wells R."/>
        </authorList>
    </citation>
    <scope>NUCLEOTIDE SEQUENCE [LARGE SCALE GENOMIC DNA]</scope>
    <source>
        <strain evidence="5">R-o-18</strain>
        <tissue evidence="5">Leaf</tissue>
    </source>
</reference>
<organism evidence="5 6">
    <name type="scientific">Brassica rapa subsp. trilocularis</name>
    <dbReference type="NCBI Taxonomy" id="1813537"/>
    <lineage>
        <taxon>Eukaryota</taxon>
        <taxon>Viridiplantae</taxon>
        <taxon>Streptophyta</taxon>
        <taxon>Embryophyta</taxon>
        <taxon>Tracheophyta</taxon>
        <taxon>Spermatophyta</taxon>
        <taxon>Magnoliopsida</taxon>
        <taxon>eudicotyledons</taxon>
        <taxon>Gunneridae</taxon>
        <taxon>Pentapetalae</taxon>
        <taxon>rosids</taxon>
        <taxon>malvids</taxon>
        <taxon>Brassicales</taxon>
        <taxon>Brassicaceae</taxon>
        <taxon>Brassiceae</taxon>
        <taxon>Brassica</taxon>
    </lineage>
</organism>
<name>A0ABQ7MYI8_BRACM</name>
<protein>
    <submittedName>
        <fullName evidence="5">Uncharacterized protein</fullName>
    </submittedName>
</protein>
<sequence>MASFRLPPLRLFIILFFFTDLLHTKIYSQAMNSISKSPVSGDLTSKTDVFFSGSFLEVSDVGSHGDYRAPTVNVIHGLHFDLHFNLNMKQMGNMIYEDSRRTEEEEENIVEGVSRSMLETETFSEEDSSSCSLSSMCSSSDLTDDDDDVSSSSSNGPLEDLSDLMSHLPIKRGLSKFYEGKSQSFTSLANVKSLEDLMKTGLRNRNYGARRKAKSTGGMIDQSYKRVYSPKATISKKATRRPSSVLSCLARR</sequence>